<dbReference type="InterPro" id="IPR036732">
    <property type="entry name" value="AFP_Neu5c_C_sf"/>
</dbReference>
<dbReference type="PROSITE" id="PS50844">
    <property type="entry name" value="AFP_LIKE"/>
    <property type="match status" value="1"/>
</dbReference>
<comment type="caution">
    <text evidence="2">The sequence shown here is derived from an EMBL/GenBank/DDBJ whole genome shotgun (WGS) entry which is preliminary data.</text>
</comment>
<dbReference type="Gene3D" id="3.20.20.70">
    <property type="entry name" value="Aldolase class I"/>
    <property type="match status" value="1"/>
</dbReference>
<dbReference type="InterPro" id="IPR006190">
    <property type="entry name" value="SAF_AFP_Neu5Ac"/>
</dbReference>
<dbReference type="Proteomes" id="UP000289792">
    <property type="component" value="Unassembled WGS sequence"/>
</dbReference>
<dbReference type="GO" id="GO:0047444">
    <property type="term" value="F:N-acylneuraminate-9-phosphate synthase activity"/>
    <property type="evidence" value="ECO:0007669"/>
    <property type="project" value="TreeGrafter"/>
</dbReference>
<dbReference type="SUPFAM" id="SSF51569">
    <property type="entry name" value="Aldolase"/>
    <property type="match status" value="1"/>
</dbReference>
<gene>
    <name evidence="2" type="ORF">ESZ48_16440</name>
</gene>
<dbReference type="RefSeq" id="WP_129018593.1">
    <property type="nucleotide sequence ID" value="NZ_SDDZ01000014.1"/>
</dbReference>
<dbReference type="InterPro" id="IPR051690">
    <property type="entry name" value="PseI-like"/>
</dbReference>
<protein>
    <submittedName>
        <fullName evidence="2">N-acetylneuraminate synthase</fullName>
    </submittedName>
</protein>
<evidence type="ECO:0000313" key="2">
    <source>
        <dbReference type="EMBL" id="RXJ45405.1"/>
    </source>
</evidence>
<keyword evidence="3" id="KW-1185">Reference proteome</keyword>
<evidence type="ECO:0000313" key="3">
    <source>
        <dbReference type="Proteomes" id="UP000289792"/>
    </source>
</evidence>
<sequence length="334" mass="36804">MKPLFLIAEIAQAHNGSLQKAHDYIDAVATTGVDAIKFQTHIADAESSIHEPFRVKFTDAFATRFDYWKAMEFTIDAWKELKAHCDAAGLEFISSPFSNAAVDLLEEVGVKRYKIGSGEVSNFLLLEKLSKTNKPVILSSGMSSYQELDAAVSFLKNRNVSYSVMQCTTAYPTSVEQFGLNVIQELKERYQVPVGFSDHSAQSATGVAAVASGAEFLEFHVILDANETGPDASASLTIAHAKQLNHDARYIHKALQHPITKTDSSSFTELKQIFEKSLAVNKSLPKGHYLSFADLEAKKPKGFGINAFEFEKVIGKQLSRGLAAWEFLNTKDIV</sequence>
<dbReference type="GO" id="GO:0016051">
    <property type="term" value="P:carbohydrate biosynthetic process"/>
    <property type="evidence" value="ECO:0007669"/>
    <property type="project" value="InterPro"/>
</dbReference>
<proteinExistence type="predicted"/>
<dbReference type="InterPro" id="IPR013785">
    <property type="entry name" value="Aldolase_TIM"/>
</dbReference>
<dbReference type="Pfam" id="PF03102">
    <property type="entry name" value="NeuB"/>
    <property type="match status" value="1"/>
</dbReference>
<accession>A0A4Q0XC51</accession>
<dbReference type="PANTHER" id="PTHR42966">
    <property type="entry name" value="N-ACETYLNEURAMINATE SYNTHASE"/>
    <property type="match status" value="1"/>
</dbReference>
<feature type="domain" description="AFP-like" evidence="1">
    <location>
        <begin position="277"/>
        <end position="334"/>
    </location>
</feature>
<dbReference type="InterPro" id="IPR057736">
    <property type="entry name" value="SAF_PseI/NeuA/NeuB"/>
</dbReference>
<dbReference type="EMBL" id="SDDZ01000014">
    <property type="protein sequence ID" value="RXJ45405.1"/>
    <property type="molecule type" value="Genomic_DNA"/>
</dbReference>
<reference evidence="2 3" key="1">
    <citation type="submission" date="2019-01" db="EMBL/GenBank/DDBJ databases">
        <title>Genome sequence of the Antarctic species Gelidibacter gilvus ACAM 158(T).</title>
        <authorList>
            <person name="Bowman J.P."/>
        </authorList>
    </citation>
    <scope>NUCLEOTIDE SEQUENCE [LARGE SCALE GENOMIC DNA]</scope>
    <source>
        <strain evidence="2 3">IC158</strain>
    </source>
</reference>
<name>A0A4Q0XC51_9FLAO</name>
<dbReference type="CDD" id="cd11615">
    <property type="entry name" value="SAF_NeuB_like"/>
    <property type="match status" value="1"/>
</dbReference>
<dbReference type="InterPro" id="IPR013132">
    <property type="entry name" value="PseI/NeuA/B-like_N"/>
</dbReference>
<dbReference type="PANTHER" id="PTHR42966:SF1">
    <property type="entry name" value="SIALIC ACID SYNTHASE"/>
    <property type="match status" value="1"/>
</dbReference>
<evidence type="ECO:0000259" key="1">
    <source>
        <dbReference type="PROSITE" id="PS50844"/>
    </source>
</evidence>
<organism evidence="2 3">
    <name type="scientific">Gelidibacter gilvus</name>
    <dbReference type="NCBI Taxonomy" id="59602"/>
    <lineage>
        <taxon>Bacteria</taxon>
        <taxon>Pseudomonadati</taxon>
        <taxon>Bacteroidota</taxon>
        <taxon>Flavobacteriia</taxon>
        <taxon>Flavobacteriales</taxon>
        <taxon>Flavobacteriaceae</taxon>
        <taxon>Gelidibacter</taxon>
    </lineage>
</organism>
<dbReference type="SUPFAM" id="SSF51269">
    <property type="entry name" value="AFP III-like domain"/>
    <property type="match status" value="1"/>
</dbReference>
<dbReference type="Gene3D" id="3.90.1210.10">
    <property type="entry name" value="Antifreeze-like/N-acetylneuraminic acid synthase C-terminal domain"/>
    <property type="match status" value="1"/>
</dbReference>
<dbReference type="OrthoDB" id="9814210at2"/>
<dbReference type="AlphaFoldDB" id="A0A4Q0XC51"/>